<evidence type="ECO:0000256" key="2">
    <source>
        <dbReference type="ARBA" id="ARBA00004496"/>
    </source>
</evidence>
<dbReference type="InterPro" id="IPR022712">
    <property type="entry name" value="Beta_Casp"/>
</dbReference>
<keyword evidence="3" id="KW-0963">Cytoplasm</keyword>
<dbReference type="Gene3D" id="3.60.15.10">
    <property type="entry name" value="Ribonuclease Z/Hydroxyacylglutathione hydrolase-like"/>
    <property type="match status" value="1"/>
</dbReference>
<dbReference type="GO" id="GO:0005737">
    <property type="term" value="C:cytoplasm"/>
    <property type="evidence" value="ECO:0007669"/>
    <property type="project" value="UniProtKB-SubCell"/>
</dbReference>
<dbReference type="GO" id="GO:0032039">
    <property type="term" value="C:integrator complex"/>
    <property type="evidence" value="ECO:0007669"/>
    <property type="project" value="InterPro"/>
</dbReference>
<dbReference type="EMBL" id="CACRXK020007366">
    <property type="protein sequence ID" value="CAB4012069.1"/>
    <property type="molecule type" value="Genomic_DNA"/>
</dbReference>
<dbReference type="InterPro" id="IPR027074">
    <property type="entry name" value="Integrator_9su"/>
</dbReference>
<dbReference type="Pfam" id="PF21382">
    <property type="entry name" value="IntS9_C"/>
    <property type="match status" value="1"/>
</dbReference>
<proteinExistence type="predicted"/>
<comment type="caution">
    <text evidence="5">The sequence shown here is derived from an EMBL/GenBank/DDBJ whole genome shotgun (WGS) entry which is preliminary data.</text>
</comment>
<dbReference type="SMART" id="SM01027">
    <property type="entry name" value="Beta-Casp"/>
    <property type="match status" value="1"/>
</dbReference>
<dbReference type="PANTHER" id="PTHR46094:SF1">
    <property type="entry name" value="INTEGRATOR COMPLEX SUBUNIT 9"/>
    <property type="match status" value="1"/>
</dbReference>
<dbReference type="AlphaFoldDB" id="A0A7D9ELM3"/>
<evidence type="ECO:0000256" key="3">
    <source>
        <dbReference type="ARBA" id="ARBA00022490"/>
    </source>
</evidence>
<dbReference type="GO" id="GO:0034472">
    <property type="term" value="P:snRNA 3'-end processing"/>
    <property type="evidence" value="ECO:0007669"/>
    <property type="project" value="TreeGrafter"/>
</dbReference>
<evidence type="ECO:0000256" key="4">
    <source>
        <dbReference type="ARBA" id="ARBA00023242"/>
    </source>
</evidence>
<gene>
    <name evidence="5" type="ORF">PACLA_8A075292</name>
</gene>
<dbReference type="InterPro" id="IPR036866">
    <property type="entry name" value="RibonucZ/Hydroxyglut_hydro"/>
</dbReference>
<evidence type="ECO:0000313" key="5">
    <source>
        <dbReference type="EMBL" id="CAB4012069.1"/>
    </source>
</evidence>
<name>A0A7D9ELM3_PARCT</name>
<dbReference type="SUPFAM" id="SSF56281">
    <property type="entry name" value="Metallo-hydrolase/oxidoreductase"/>
    <property type="match status" value="1"/>
</dbReference>
<keyword evidence="6" id="KW-1185">Reference proteome</keyword>
<comment type="subcellular location">
    <subcellularLocation>
        <location evidence="2">Cytoplasm</location>
    </subcellularLocation>
    <subcellularLocation>
        <location evidence="1">Nucleus</location>
    </subcellularLocation>
</comment>
<dbReference type="PANTHER" id="PTHR46094">
    <property type="entry name" value="INTEGRATOR COMPLEX SUBUNIT 9"/>
    <property type="match status" value="1"/>
</dbReference>
<accession>A0A7D9ELM3</accession>
<dbReference type="Pfam" id="PF10996">
    <property type="entry name" value="Beta-Casp"/>
    <property type="match status" value="1"/>
</dbReference>
<evidence type="ECO:0000256" key="1">
    <source>
        <dbReference type="ARBA" id="ARBA00004123"/>
    </source>
</evidence>
<organism evidence="5 6">
    <name type="scientific">Paramuricea clavata</name>
    <name type="common">Red gorgonian</name>
    <name type="synonym">Violescent sea-whip</name>
    <dbReference type="NCBI Taxonomy" id="317549"/>
    <lineage>
        <taxon>Eukaryota</taxon>
        <taxon>Metazoa</taxon>
        <taxon>Cnidaria</taxon>
        <taxon>Anthozoa</taxon>
        <taxon>Octocorallia</taxon>
        <taxon>Malacalcyonacea</taxon>
        <taxon>Plexauridae</taxon>
        <taxon>Paramuricea</taxon>
    </lineage>
</organism>
<dbReference type="InterPro" id="IPR048660">
    <property type="entry name" value="IntS9-like_C"/>
</dbReference>
<sequence length="505" mass="55704">MVTFAERVPKLANGTAWKRAEIKRLLPAPLKDSLNVESWCTLYSIHDIKSSIAKIQTVGFSEKLDLFGVLQLTPVSSGYSVGSCNWIIQSEYEKISYLSSSSSFTTHPLPFEPSCLRGSDVLILSGLAESPTSNPDVMLGEFCTNLANTIKGGGNVLVPCFPSGVIYDLFECLQSYMDSAGLTFTPIYFISPVADSSLAYSNIYAEWLCQSKQSKVYLPEPPFPHAELVKNGKLKHFPNLHDGFSNTFKTPCIVFTGHPSLRFGDVVHFVEMWGSSSANTIIFTEPGFPFLDALAPYQPLAMKACYCPIDPRLNFGQVNKTVREMKPRFVVIPEEYTVPPPMLPHRTDLVVQLDNDSQVLPISYPHVIDIPVTRSYEKVSLSNKLATTLCPQEVRAGTAVAMVNGTLQNKNNKYTLQPFERSSEGSSSNKCLCGDLMVDEMVASLAKRGITDVEVEQTPSGHTVHLNDDDAVVTLEKGSTHIITHGNDQLRKTIRDALLDCLSQM</sequence>
<dbReference type="Gene3D" id="3.40.50.10890">
    <property type="match status" value="1"/>
</dbReference>
<dbReference type="Proteomes" id="UP001152795">
    <property type="component" value="Unassembled WGS sequence"/>
</dbReference>
<evidence type="ECO:0000313" key="6">
    <source>
        <dbReference type="Proteomes" id="UP001152795"/>
    </source>
</evidence>
<protein>
    <submittedName>
        <fullName evidence="5">Integrator complex subunit 9</fullName>
    </submittedName>
</protein>
<keyword evidence="4" id="KW-0539">Nucleus</keyword>
<reference evidence="5" key="1">
    <citation type="submission" date="2020-04" db="EMBL/GenBank/DDBJ databases">
        <authorList>
            <person name="Alioto T."/>
            <person name="Alioto T."/>
            <person name="Gomez Garrido J."/>
        </authorList>
    </citation>
    <scope>NUCLEOTIDE SEQUENCE</scope>
    <source>
        <strain evidence="5">A484AB</strain>
    </source>
</reference>